<keyword evidence="1" id="KW-0853">WD repeat</keyword>
<dbReference type="EMBL" id="CAJJDM010000049">
    <property type="protein sequence ID" value="CAD8072413.1"/>
    <property type="molecule type" value="Genomic_DNA"/>
</dbReference>
<feature type="repeat" description="WD" evidence="1">
    <location>
        <begin position="105"/>
        <end position="147"/>
    </location>
</feature>
<evidence type="ECO:0000313" key="3">
    <source>
        <dbReference type="Proteomes" id="UP000688137"/>
    </source>
</evidence>
<dbReference type="OMA" id="MSQDGQF"/>
<evidence type="ECO:0000256" key="1">
    <source>
        <dbReference type="PROSITE-ProRule" id="PRU00221"/>
    </source>
</evidence>
<dbReference type="SMART" id="SM00320">
    <property type="entry name" value="WD40"/>
    <property type="match status" value="3"/>
</dbReference>
<dbReference type="PROSITE" id="PS50082">
    <property type="entry name" value="WD_REPEATS_2"/>
    <property type="match status" value="2"/>
</dbReference>
<dbReference type="Pfam" id="PF00400">
    <property type="entry name" value="WD40"/>
    <property type="match status" value="2"/>
</dbReference>
<proteinExistence type="predicted"/>
<dbReference type="InterPro" id="IPR001680">
    <property type="entry name" value="WD40_rpt"/>
</dbReference>
<feature type="repeat" description="WD" evidence="1">
    <location>
        <begin position="60"/>
        <end position="91"/>
    </location>
</feature>
<dbReference type="PROSITE" id="PS50294">
    <property type="entry name" value="WD_REPEATS_REGION"/>
    <property type="match status" value="2"/>
</dbReference>
<name>A0A8S1M3L2_PARPR</name>
<dbReference type="GO" id="GO:0097361">
    <property type="term" value="C:cytosolic [4Fe-4S] assembly targeting complex"/>
    <property type="evidence" value="ECO:0007669"/>
    <property type="project" value="TreeGrafter"/>
</dbReference>
<dbReference type="PANTHER" id="PTHR19920:SF0">
    <property type="entry name" value="CYTOSOLIC IRON-SULFUR PROTEIN ASSEMBLY PROTEIN CIAO1-RELATED"/>
    <property type="match status" value="1"/>
</dbReference>
<dbReference type="PANTHER" id="PTHR19920">
    <property type="entry name" value="WD40 PROTEIN CIAO1"/>
    <property type="match status" value="1"/>
</dbReference>
<keyword evidence="3" id="KW-1185">Reference proteome</keyword>
<dbReference type="GO" id="GO:0016226">
    <property type="term" value="P:iron-sulfur cluster assembly"/>
    <property type="evidence" value="ECO:0007669"/>
    <property type="project" value="TreeGrafter"/>
</dbReference>
<protein>
    <submittedName>
        <fullName evidence="2">Uncharacterized protein</fullName>
    </submittedName>
</protein>
<comment type="caution">
    <text evidence="2">The sequence shown here is derived from an EMBL/GenBank/DDBJ whole genome shotgun (WGS) entry which is preliminary data.</text>
</comment>
<dbReference type="Proteomes" id="UP000688137">
    <property type="component" value="Unassembled WGS sequence"/>
</dbReference>
<dbReference type="AlphaFoldDB" id="A0A8S1M3L2"/>
<sequence length="332" mass="38905">MQELSQNTDFSYKLVSNYHQAQSSQALAINRYNTLLLVSAFKKIKVFYFKNKQLKYNQIINKHSDEVTILNFFQIKPWFISGSRDGSIIIWPTSLMKYPKYIMKFKGHSNWINCVVLQPLSQDLIISFSKDSTIKFWSVSNTSCMQTIRLINQYIYSSSINNQGNKLIACSNTNQILVLEEISCFNWIITQRIVVQNFGYRISFITNNIFAFQSHKQANLQIYYLNALNQTLQKMRDVQIQGGDQPCNLYFPMIYVPSKNCLLVKNGYKLNLISIVLSKEDELLECKLQQVIDFKKVLWSQIFGTMSQDGQFLITWDYKSFLIQIREYVHHL</sequence>
<evidence type="ECO:0000313" key="2">
    <source>
        <dbReference type="EMBL" id="CAD8072413.1"/>
    </source>
</evidence>
<organism evidence="2 3">
    <name type="scientific">Paramecium primaurelia</name>
    <dbReference type="NCBI Taxonomy" id="5886"/>
    <lineage>
        <taxon>Eukaryota</taxon>
        <taxon>Sar</taxon>
        <taxon>Alveolata</taxon>
        <taxon>Ciliophora</taxon>
        <taxon>Intramacronucleata</taxon>
        <taxon>Oligohymenophorea</taxon>
        <taxon>Peniculida</taxon>
        <taxon>Parameciidae</taxon>
        <taxon>Paramecium</taxon>
    </lineage>
</organism>
<gene>
    <name evidence="2" type="ORF">PPRIM_AZ9-3.1.T0490115</name>
</gene>
<reference evidence="2" key="1">
    <citation type="submission" date="2021-01" db="EMBL/GenBank/DDBJ databases">
        <authorList>
            <consortium name="Genoscope - CEA"/>
            <person name="William W."/>
        </authorList>
    </citation>
    <scope>NUCLEOTIDE SEQUENCE</scope>
</reference>
<accession>A0A8S1M3L2</accession>